<dbReference type="SMART" id="SM00928">
    <property type="entry name" value="NADH_4Fe-4S"/>
    <property type="match status" value="1"/>
</dbReference>
<evidence type="ECO:0000256" key="13">
    <source>
        <dbReference type="ARBA" id="ARBA00023027"/>
    </source>
</evidence>
<dbReference type="AlphaFoldDB" id="A0A972VWD6"/>
<evidence type="ECO:0000313" key="18">
    <source>
        <dbReference type="EMBL" id="NQV65509.1"/>
    </source>
</evidence>
<dbReference type="NCBIfam" id="TIGR01959">
    <property type="entry name" value="nuoF_fam"/>
    <property type="match status" value="1"/>
</dbReference>
<keyword evidence="13 16" id="KW-0520">NAD</keyword>
<evidence type="ECO:0000256" key="3">
    <source>
        <dbReference type="ARBA" id="ARBA00007523"/>
    </source>
</evidence>
<dbReference type="InterPro" id="IPR019575">
    <property type="entry name" value="Nuop51_4Fe4S-bd"/>
</dbReference>
<comment type="similarity">
    <text evidence="3 16">Belongs to the complex I 51 kDa subunit family.</text>
</comment>
<dbReference type="PANTHER" id="PTHR43578:SF3">
    <property type="entry name" value="NADH-QUINONE OXIDOREDUCTASE SUBUNIT F"/>
    <property type="match status" value="1"/>
</dbReference>
<evidence type="ECO:0000256" key="6">
    <source>
        <dbReference type="ARBA" id="ARBA00022630"/>
    </source>
</evidence>
<dbReference type="GO" id="GO:0048038">
    <property type="term" value="F:quinone binding"/>
    <property type="evidence" value="ECO:0007669"/>
    <property type="project" value="UniProtKB-KW"/>
</dbReference>
<dbReference type="SUPFAM" id="SSF140490">
    <property type="entry name" value="Nqo1C-terminal domain-like"/>
    <property type="match status" value="1"/>
</dbReference>
<dbReference type="EMBL" id="JABMOJ010000339">
    <property type="protein sequence ID" value="NQV65509.1"/>
    <property type="molecule type" value="Genomic_DNA"/>
</dbReference>
<dbReference type="PANTHER" id="PTHR43578">
    <property type="entry name" value="NADH-QUINONE OXIDOREDUCTASE SUBUNIT F"/>
    <property type="match status" value="1"/>
</dbReference>
<dbReference type="Gene3D" id="3.40.50.11540">
    <property type="entry name" value="NADH-ubiquinone oxidoreductase 51kDa subunit"/>
    <property type="match status" value="1"/>
</dbReference>
<evidence type="ECO:0000259" key="17">
    <source>
        <dbReference type="SMART" id="SM00928"/>
    </source>
</evidence>
<dbReference type="FunFam" id="1.20.1440.230:FF:000002">
    <property type="entry name" value="NADH-quinone oxidoreductase subunit F"/>
    <property type="match status" value="1"/>
</dbReference>
<dbReference type="SUPFAM" id="SSF142019">
    <property type="entry name" value="Nqo1 FMN-binding domain-like"/>
    <property type="match status" value="1"/>
</dbReference>
<evidence type="ECO:0000256" key="5">
    <source>
        <dbReference type="ARBA" id="ARBA00022485"/>
    </source>
</evidence>
<dbReference type="Gene3D" id="1.20.1440.230">
    <property type="entry name" value="NADH-ubiquinone oxidoreductase 51kDa subunit, iron-sulphur binding domain"/>
    <property type="match status" value="1"/>
</dbReference>
<reference evidence="18" key="1">
    <citation type="submission" date="2020-05" db="EMBL/GenBank/DDBJ databases">
        <title>Sulfur intermediates as new biogeochemical hubs in an aquatic model microbial ecosystem.</title>
        <authorList>
            <person name="Vigneron A."/>
        </authorList>
    </citation>
    <scope>NUCLEOTIDE SEQUENCE</scope>
    <source>
        <strain evidence="18">Bin.250</strain>
    </source>
</reference>
<dbReference type="InterPro" id="IPR037207">
    <property type="entry name" value="Nuop51_4Fe4S-bd_sf"/>
</dbReference>
<evidence type="ECO:0000256" key="16">
    <source>
        <dbReference type="RuleBase" id="RU364066"/>
    </source>
</evidence>
<dbReference type="GO" id="GO:0046872">
    <property type="term" value="F:metal ion binding"/>
    <property type="evidence" value="ECO:0007669"/>
    <property type="project" value="UniProtKB-KW"/>
</dbReference>
<dbReference type="GO" id="GO:0051287">
    <property type="term" value="F:NAD binding"/>
    <property type="evidence" value="ECO:0007669"/>
    <property type="project" value="UniProtKB-UniRule"/>
</dbReference>
<comment type="function">
    <text evidence="16">NDH-1 shuttles electrons from NADH, via FMN and iron-sulfur (Fe-S) centers, to quinones in the respiratory chain.</text>
</comment>
<comment type="cofactor">
    <cofactor evidence="2 16">
        <name>[4Fe-4S] cluster</name>
        <dbReference type="ChEBI" id="CHEBI:49883"/>
    </cofactor>
</comment>
<keyword evidence="10" id="KW-1278">Translocase</keyword>
<keyword evidence="12 16" id="KW-0411">Iron-sulfur</keyword>
<gene>
    <name evidence="18" type="primary">nuoF</name>
    <name evidence="18" type="ORF">HQ497_09100</name>
</gene>
<organism evidence="18 19">
    <name type="scientific">SAR86 cluster bacterium</name>
    <dbReference type="NCBI Taxonomy" id="2030880"/>
    <lineage>
        <taxon>Bacteria</taxon>
        <taxon>Pseudomonadati</taxon>
        <taxon>Pseudomonadota</taxon>
        <taxon>Gammaproteobacteria</taxon>
        <taxon>SAR86 cluster</taxon>
    </lineage>
</organism>
<dbReference type="Gene3D" id="3.10.20.600">
    <property type="match status" value="1"/>
</dbReference>
<dbReference type="InterPro" id="IPR037225">
    <property type="entry name" value="Nuo51_FMN-bd_sf"/>
</dbReference>
<evidence type="ECO:0000313" key="19">
    <source>
        <dbReference type="Proteomes" id="UP000754644"/>
    </source>
</evidence>
<evidence type="ECO:0000256" key="4">
    <source>
        <dbReference type="ARBA" id="ARBA00019901"/>
    </source>
</evidence>
<evidence type="ECO:0000256" key="7">
    <source>
        <dbReference type="ARBA" id="ARBA00022643"/>
    </source>
</evidence>
<dbReference type="FunFam" id="3.10.20.600:FF:000002">
    <property type="entry name" value="NADH-quinone oxidoreductase subunit F"/>
    <property type="match status" value="1"/>
</dbReference>
<comment type="catalytic activity">
    <reaction evidence="15 16">
        <text>a quinone + NADH + 5 H(+)(in) = a quinol + NAD(+) + 4 H(+)(out)</text>
        <dbReference type="Rhea" id="RHEA:57888"/>
        <dbReference type="ChEBI" id="CHEBI:15378"/>
        <dbReference type="ChEBI" id="CHEBI:24646"/>
        <dbReference type="ChEBI" id="CHEBI:57540"/>
        <dbReference type="ChEBI" id="CHEBI:57945"/>
        <dbReference type="ChEBI" id="CHEBI:132124"/>
    </reaction>
</comment>
<dbReference type="PROSITE" id="PS00645">
    <property type="entry name" value="COMPLEX1_51K_2"/>
    <property type="match status" value="1"/>
</dbReference>
<evidence type="ECO:0000256" key="9">
    <source>
        <dbReference type="ARBA" id="ARBA00022723"/>
    </source>
</evidence>
<keyword evidence="8 16" id="KW-0874">Quinone</keyword>
<sequence>MTQSPLTRNIQGNGPTDILAYEASGGYLAARDNIGKADPADLLQLIKDSNLLGRGGAGFPTGMKWSFVPPADGNGHRYLVANADEMEPGTFKDRLIMENDPHQLIEGMLLSAYTLAADVGYIFIRAEYHLAIARIRSAISEAEQKCYLGDRILGSKYSFHLQVHISAGRYICGEETALLNSLEGKRATPRAKPPFPQVSGLWGRPTIVNNVETLCNIPHIVNHGANWFKSLGKGDNAGTKLFGASGRVKNPGCWELPMGTSIREILEVHAGGMQDGYMLKGFLPGGASTDFLTPDHLDLPMEYEAIQKAGSRMGTGLMVVLDDRACPVGMIANLEKFFARESCGFCTPCREGLPWVQGILDKIEAGHGQAADLEVLERQALFIGAIGNTHCAHAPGAMEPLVSGLKYFRSEFEQHIHDGRCPYAGES</sequence>
<keyword evidence="18" id="KW-0560">Oxidoreductase</keyword>
<protein>
    <recommendedName>
        <fullName evidence="4 16">NADH-quinone oxidoreductase subunit F</fullName>
        <ecNumber evidence="16">7.1.1.-</ecNumber>
    </recommendedName>
</protein>
<dbReference type="SUPFAM" id="SSF142984">
    <property type="entry name" value="Nqo1 middle domain-like"/>
    <property type="match status" value="1"/>
</dbReference>
<dbReference type="Pfam" id="PF01512">
    <property type="entry name" value="Complex1_51K"/>
    <property type="match status" value="1"/>
</dbReference>
<evidence type="ECO:0000256" key="11">
    <source>
        <dbReference type="ARBA" id="ARBA00023004"/>
    </source>
</evidence>
<evidence type="ECO:0000256" key="10">
    <source>
        <dbReference type="ARBA" id="ARBA00022967"/>
    </source>
</evidence>
<dbReference type="GO" id="GO:0051539">
    <property type="term" value="F:4 iron, 4 sulfur cluster binding"/>
    <property type="evidence" value="ECO:0007669"/>
    <property type="project" value="UniProtKB-UniRule"/>
</dbReference>
<dbReference type="InterPro" id="IPR001949">
    <property type="entry name" value="NADH-UbQ_OxRdtase_51kDa_CS"/>
</dbReference>
<dbReference type="InterPro" id="IPR011537">
    <property type="entry name" value="NADH-UbQ_OxRdtase_suF"/>
</dbReference>
<evidence type="ECO:0000256" key="12">
    <source>
        <dbReference type="ARBA" id="ARBA00023014"/>
    </source>
</evidence>
<dbReference type="Pfam" id="PF10589">
    <property type="entry name" value="NADH_4Fe-4S"/>
    <property type="match status" value="1"/>
</dbReference>
<comment type="caution">
    <text evidence="18">The sequence shown here is derived from an EMBL/GenBank/DDBJ whole genome shotgun (WGS) entry which is preliminary data.</text>
</comment>
<proteinExistence type="inferred from homology"/>
<dbReference type="Proteomes" id="UP000754644">
    <property type="component" value="Unassembled WGS sequence"/>
</dbReference>
<evidence type="ECO:0000256" key="2">
    <source>
        <dbReference type="ARBA" id="ARBA00001966"/>
    </source>
</evidence>
<keyword evidence="6 16" id="KW-0285">Flavoprotein</keyword>
<dbReference type="InterPro" id="IPR019554">
    <property type="entry name" value="Soluble_ligand-bd"/>
</dbReference>
<dbReference type="GO" id="GO:0016491">
    <property type="term" value="F:oxidoreductase activity"/>
    <property type="evidence" value="ECO:0007669"/>
    <property type="project" value="UniProtKB-KW"/>
</dbReference>
<keyword evidence="9 16" id="KW-0479">Metal-binding</keyword>
<dbReference type="EC" id="7.1.1.-" evidence="16"/>
<dbReference type="GO" id="GO:0008137">
    <property type="term" value="F:NADH dehydrogenase (ubiquinone) activity"/>
    <property type="evidence" value="ECO:0007669"/>
    <property type="project" value="InterPro"/>
</dbReference>
<evidence type="ECO:0000256" key="8">
    <source>
        <dbReference type="ARBA" id="ARBA00022719"/>
    </source>
</evidence>
<dbReference type="GO" id="GO:0010181">
    <property type="term" value="F:FMN binding"/>
    <property type="evidence" value="ECO:0007669"/>
    <property type="project" value="InterPro"/>
</dbReference>
<keyword evidence="11 16" id="KW-0408">Iron</keyword>
<comment type="cofactor">
    <cofactor evidence="1 16">
        <name>FMN</name>
        <dbReference type="ChEBI" id="CHEBI:58210"/>
    </cofactor>
</comment>
<keyword evidence="7 16" id="KW-0288">FMN</keyword>
<dbReference type="FunFam" id="3.40.50.11540:FF:000001">
    <property type="entry name" value="NADH dehydrogenase [ubiquinone] flavoprotein 1, mitochondrial"/>
    <property type="match status" value="1"/>
</dbReference>
<dbReference type="Pfam" id="PF10531">
    <property type="entry name" value="SLBB"/>
    <property type="match status" value="1"/>
</dbReference>
<evidence type="ECO:0000256" key="1">
    <source>
        <dbReference type="ARBA" id="ARBA00001917"/>
    </source>
</evidence>
<comment type="subunit">
    <text evidence="14">Composed of 13 different subunits. Subunits NuoCD, E, F, and G constitute the peripheral sector of the complex.</text>
</comment>
<accession>A0A972VWD6</accession>
<evidence type="ECO:0000256" key="14">
    <source>
        <dbReference type="ARBA" id="ARBA00026021"/>
    </source>
</evidence>
<keyword evidence="5 16" id="KW-0004">4Fe-4S</keyword>
<name>A0A972VWD6_9GAMM</name>
<dbReference type="NCBIfam" id="NF010120">
    <property type="entry name" value="PRK13596.1"/>
    <property type="match status" value="1"/>
</dbReference>
<dbReference type="InterPro" id="IPR011538">
    <property type="entry name" value="Nuo51_FMN-bd"/>
</dbReference>
<feature type="domain" description="NADH-ubiquinone oxidoreductase 51kDa subunit iron-sulphur binding" evidence="17">
    <location>
        <begin position="328"/>
        <end position="373"/>
    </location>
</feature>
<evidence type="ECO:0000256" key="15">
    <source>
        <dbReference type="ARBA" id="ARBA00047712"/>
    </source>
</evidence>